<keyword evidence="1" id="KW-0812">Transmembrane</keyword>
<feature type="transmembrane region" description="Helical" evidence="1">
    <location>
        <begin position="223"/>
        <end position="245"/>
    </location>
</feature>
<dbReference type="PANTHER" id="PTHR47784">
    <property type="entry name" value="STEROL UPTAKE CONTROL PROTEIN 2"/>
    <property type="match status" value="1"/>
</dbReference>
<evidence type="ECO:0008006" key="4">
    <source>
        <dbReference type="Google" id="ProtNLM"/>
    </source>
</evidence>
<dbReference type="RefSeq" id="XP_049125369.1">
    <property type="nucleotide sequence ID" value="XM_049269412.1"/>
</dbReference>
<sequence>MPEIGYDCSFVMHGILTVAALHKAYMIPSERDKYLDLASSHQNTGLEAFRALLHTIDDTNWQNFFCFASLVIFFVASDPVRLDRDKDTSFEHLPDITALFVFVRGIRAILEPYQGRLQKTNFGPMAHGVWIVDPGDPEYKDTSLRHSVLPRDIFEALEYLAAFFKQNLSEGTRDEYATAVMELEKSVYLMAHAGTNVEVGMVMFWPYVISENIMADIQTKNPYAMVLISYFAVLLCVMEPTYWFLRGWSRRTIEIVDARLAGLPVLLEAAKWPKKQISNLGGHYGMGGSLG</sequence>
<dbReference type="Proteomes" id="UP001055115">
    <property type="component" value="Unassembled WGS sequence"/>
</dbReference>
<evidence type="ECO:0000313" key="2">
    <source>
        <dbReference type="EMBL" id="GKT43019.1"/>
    </source>
</evidence>
<dbReference type="EMBL" id="BQXU01000006">
    <property type="protein sequence ID" value="GKT43019.1"/>
    <property type="molecule type" value="Genomic_DNA"/>
</dbReference>
<accession>A0AA37LAH1</accession>
<keyword evidence="3" id="KW-1185">Reference proteome</keyword>
<reference evidence="2 3" key="1">
    <citation type="submission" date="2022-03" db="EMBL/GenBank/DDBJ databases">
        <title>Genome data of Colletotrichum spp.</title>
        <authorList>
            <person name="Utami Y.D."/>
            <person name="Hiruma K."/>
        </authorList>
    </citation>
    <scope>NUCLEOTIDE SEQUENCE [LARGE SCALE GENOMIC DNA]</scope>
    <source>
        <strain evidence="2 3">MAFF 239500</strain>
    </source>
</reference>
<keyword evidence="1" id="KW-0472">Membrane</keyword>
<comment type="caution">
    <text evidence="2">The sequence shown here is derived from an EMBL/GenBank/DDBJ whole genome shotgun (WGS) entry which is preliminary data.</text>
</comment>
<dbReference type="InterPro" id="IPR053157">
    <property type="entry name" value="Sterol_Uptake_Regulator"/>
</dbReference>
<dbReference type="PANTHER" id="PTHR47784:SF5">
    <property type="entry name" value="STEROL UPTAKE CONTROL PROTEIN 2"/>
    <property type="match status" value="1"/>
</dbReference>
<dbReference type="GO" id="GO:0001228">
    <property type="term" value="F:DNA-binding transcription activator activity, RNA polymerase II-specific"/>
    <property type="evidence" value="ECO:0007669"/>
    <property type="project" value="TreeGrafter"/>
</dbReference>
<evidence type="ECO:0000313" key="3">
    <source>
        <dbReference type="Proteomes" id="UP001055115"/>
    </source>
</evidence>
<dbReference type="AlphaFoldDB" id="A0AA37LAH1"/>
<gene>
    <name evidence="2" type="ORF">ColSpa_03200</name>
</gene>
<name>A0AA37LAH1_9PEZI</name>
<keyword evidence="1" id="KW-1133">Transmembrane helix</keyword>
<proteinExistence type="predicted"/>
<evidence type="ECO:0000256" key="1">
    <source>
        <dbReference type="SAM" id="Phobius"/>
    </source>
</evidence>
<dbReference type="GeneID" id="73324002"/>
<protein>
    <recommendedName>
        <fullName evidence="4">C6 zinc finger domain-containing protein</fullName>
    </recommendedName>
</protein>
<organism evidence="2 3">
    <name type="scientific">Colletotrichum spaethianum</name>
    <dbReference type="NCBI Taxonomy" id="700344"/>
    <lineage>
        <taxon>Eukaryota</taxon>
        <taxon>Fungi</taxon>
        <taxon>Dikarya</taxon>
        <taxon>Ascomycota</taxon>
        <taxon>Pezizomycotina</taxon>
        <taxon>Sordariomycetes</taxon>
        <taxon>Hypocreomycetidae</taxon>
        <taxon>Glomerellales</taxon>
        <taxon>Glomerellaceae</taxon>
        <taxon>Colletotrichum</taxon>
        <taxon>Colletotrichum spaethianum species complex</taxon>
    </lineage>
</organism>